<dbReference type="GO" id="GO:0005261">
    <property type="term" value="F:monoatomic cation channel activity"/>
    <property type="evidence" value="ECO:0007669"/>
    <property type="project" value="TreeGrafter"/>
</dbReference>
<feature type="transmembrane region" description="Helical" evidence="9">
    <location>
        <begin position="157"/>
        <end position="181"/>
    </location>
</feature>
<dbReference type="GO" id="GO:1904669">
    <property type="term" value="P:ATP export"/>
    <property type="evidence" value="ECO:0007669"/>
    <property type="project" value="UniProtKB-ARBA"/>
</dbReference>
<dbReference type="Pfam" id="PF14798">
    <property type="entry name" value="Ca_hom_mod"/>
    <property type="match status" value="1"/>
</dbReference>
<evidence type="ECO:0000256" key="7">
    <source>
        <dbReference type="ARBA" id="ARBA00023136"/>
    </source>
</evidence>
<keyword evidence="7 9" id="KW-0472">Membrane</keyword>
<evidence type="ECO:0000256" key="8">
    <source>
        <dbReference type="ARBA" id="ARBA00023303"/>
    </source>
</evidence>
<keyword evidence="6" id="KW-0406">Ion transport</keyword>
<evidence type="ECO:0000256" key="5">
    <source>
        <dbReference type="ARBA" id="ARBA00022989"/>
    </source>
</evidence>
<reference evidence="10" key="2">
    <citation type="journal article" date="2023" name="Science">
        <title>Genomic signatures of disease resistance in endangered staghorn corals.</title>
        <authorList>
            <person name="Vollmer S.V."/>
            <person name="Selwyn J.D."/>
            <person name="Despard B.A."/>
            <person name="Roesel C.L."/>
        </authorList>
    </citation>
    <scope>NUCLEOTIDE SEQUENCE</scope>
    <source>
        <strain evidence="10">K2</strain>
    </source>
</reference>
<dbReference type="PANTHER" id="PTHR32261:SF1">
    <property type="entry name" value="CALCIUM HOMEOSTASIS MODULATOR PROTEIN"/>
    <property type="match status" value="1"/>
</dbReference>
<evidence type="ECO:0000256" key="1">
    <source>
        <dbReference type="ARBA" id="ARBA00004141"/>
    </source>
</evidence>
<comment type="similarity">
    <text evidence="2">Belongs to the CALHM family.</text>
</comment>
<accession>A0AAD9QU08</accession>
<comment type="caution">
    <text evidence="10">The sequence shown here is derived from an EMBL/GenBank/DDBJ whole genome shotgun (WGS) entry which is preliminary data.</text>
</comment>
<keyword evidence="8" id="KW-0407">Ion channel</keyword>
<dbReference type="AlphaFoldDB" id="A0AAD9QU08"/>
<evidence type="ECO:0000313" key="10">
    <source>
        <dbReference type="EMBL" id="KAK2567463.1"/>
    </source>
</evidence>
<evidence type="ECO:0000256" key="9">
    <source>
        <dbReference type="SAM" id="Phobius"/>
    </source>
</evidence>
<dbReference type="PANTHER" id="PTHR32261">
    <property type="entry name" value="CALCIUM HOMEOSTASIS MODULATOR PROTEIN"/>
    <property type="match status" value="1"/>
</dbReference>
<keyword evidence="4 9" id="KW-0812">Transmembrane</keyword>
<name>A0AAD9QU08_ACRCE</name>
<feature type="transmembrane region" description="Helical" evidence="9">
    <location>
        <begin position="21"/>
        <end position="40"/>
    </location>
</feature>
<keyword evidence="5 9" id="KW-1133">Transmembrane helix</keyword>
<protein>
    <submittedName>
        <fullName evidence="10">Calcium homeostasis modulator protein 6</fullName>
    </submittedName>
</protein>
<evidence type="ECO:0000256" key="3">
    <source>
        <dbReference type="ARBA" id="ARBA00022448"/>
    </source>
</evidence>
<organism evidence="10 11">
    <name type="scientific">Acropora cervicornis</name>
    <name type="common">Staghorn coral</name>
    <dbReference type="NCBI Taxonomy" id="6130"/>
    <lineage>
        <taxon>Eukaryota</taxon>
        <taxon>Metazoa</taxon>
        <taxon>Cnidaria</taxon>
        <taxon>Anthozoa</taxon>
        <taxon>Hexacorallia</taxon>
        <taxon>Scleractinia</taxon>
        <taxon>Astrocoeniina</taxon>
        <taxon>Acroporidae</taxon>
        <taxon>Acropora</taxon>
    </lineage>
</organism>
<dbReference type="InterPro" id="IPR029569">
    <property type="entry name" value="CALHM"/>
</dbReference>
<evidence type="ECO:0000313" key="11">
    <source>
        <dbReference type="Proteomes" id="UP001249851"/>
    </source>
</evidence>
<feature type="transmembrane region" description="Helical" evidence="9">
    <location>
        <begin position="98"/>
        <end position="115"/>
    </location>
</feature>
<keyword evidence="11" id="KW-1185">Reference proteome</keyword>
<proteinExistence type="inferred from homology"/>
<reference evidence="10" key="1">
    <citation type="journal article" date="2023" name="G3 (Bethesda)">
        <title>Whole genome assembly and annotation of the endangered Caribbean coral Acropora cervicornis.</title>
        <authorList>
            <person name="Selwyn J.D."/>
            <person name="Vollmer S.V."/>
        </authorList>
    </citation>
    <scope>NUCLEOTIDE SEQUENCE</scope>
    <source>
        <strain evidence="10">K2</strain>
    </source>
</reference>
<dbReference type="EMBL" id="JARQWQ010000014">
    <property type="protein sequence ID" value="KAK2567463.1"/>
    <property type="molecule type" value="Genomic_DNA"/>
</dbReference>
<sequence length="307" mass="34376">MATSSGQYAQIINAVKLPAKTSIITLVLYGLKVFLQQIVFCCPSDHNVLYASMFICAPAVILFCISMLVSESFWTLMTGCCRLKTRTRRLVWWKSKNSVFLSLLPPYLWLIFAFIEGDFYACMTLGPIRIAKLKAPNSTALMAIEEQYISAKSVSAIISWTMSIFLAVGVTLGVTLTRLLALVDPRLKGEIEFDEIEAQEAVNLWNAKLSFLAKAQASKVIEQIEKISQGSNVTEQVRRGETYLRKMYPRLGGVVSGHFRYHTWIPQGFEETGGEEDDTNHATAPTSQLLINSKKVRDYGIRHTTSL</sequence>
<gene>
    <name evidence="10" type="ORF">P5673_008282</name>
</gene>
<evidence type="ECO:0000256" key="6">
    <source>
        <dbReference type="ARBA" id="ARBA00023065"/>
    </source>
</evidence>
<dbReference type="Proteomes" id="UP001249851">
    <property type="component" value="Unassembled WGS sequence"/>
</dbReference>
<evidence type="ECO:0000256" key="4">
    <source>
        <dbReference type="ARBA" id="ARBA00022692"/>
    </source>
</evidence>
<comment type="subcellular location">
    <subcellularLocation>
        <location evidence="1">Membrane</location>
        <topology evidence="1">Multi-pass membrane protein</topology>
    </subcellularLocation>
</comment>
<feature type="transmembrane region" description="Helical" evidence="9">
    <location>
        <begin position="52"/>
        <end position="77"/>
    </location>
</feature>
<evidence type="ECO:0000256" key="2">
    <source>
        <dbReference type="ARBA" id="ARBA00008497"/>
    </source>
</evidence>
<dbReference type="GO" id="GO:0005886">
    <property type="term" value="C:plasma membrane"/>
    <property type="evidence" value="ECO:0007669"/>
    <property type="project" value="TreeGrafter"/>
</dbReference>
<keyword evidence="3" id="KW-0813">Transport</keyword>